<dbReference type="NCBIfam" id="TIGR00697">
    <property type="entry name" value="queuosine precursor transporter"/>
    <property type="match status" value="1"/>
</dbReference>
<evidence type="ECO:0000256" key="1">
    <source>
        <dbReference type="HAMAP-Rule" id="MF_02088"/>
    </source>
</evidence>
<dbReference type="AlphaFoldDB" id="A0A5J6MCR3"/>
<evidence type="ECO:0000313" key="2">
    <source>
        <dbReference type="EMBL" id="QEX15124.1"/>
    </source>
</evidence>
<feature type="transmembrane region" description="Helical" evidence="1">
    <location>
        <begin position="20"/>
        <end position="38"/>
    </location>
</feature>
<feature type="transmembrane region" description="Helical" evidence="1">
    <location>
        <begin position="161"/>
        <end position="185"/>
    </location>
</feature>
<keyword evidence="3" id="KW-1185">Reference proteome</keyword>
<accession>A0A5J6MCR3</accession>
<comment type="similarity">
    <text evidence="1">Belongs to the vitamin uptake transporter (VUT/ECF) (TC 2.A.88) family. Q precursor transporter subfamily.</text>
</comment>
<dbReference type="PANTHER" id="PTHR34300:SF2">
    <property type="entry name" value="QUEUOSINE PRECURSOR TRANSPORTER-RELATED"/>
    <property type="match status" value="1"/>
</dbReference>
<dbReference type="GO" id="GO:0005886">
    <property type="term" value="C:plasma membrane"/>
    <property type="evidence" value="ECO:0007669"/>
    <property type="project" value="UniProtKB-SubCell"/>
</dbReference>
<dbReference type="Pfam" id="PF02592">
    <property type="entry name" value="Vut_1"/>
    <property type="match status" value="1"/>
</dbReference>
<keyword evidence="1" id="KW-0812">Transmembrane</keyword>
<reference evidence="2 3" key="1">
    <citation type="submission" date="2019-08" db="EMBL/GenBank/DDBJ databases">
        <title>Hyperibacter terrae gen. nov., sp. nov. and Hyperibacter viscosus sp. nov., two new members in the family Rhodospirillaceae isolated from the rhizosphere of Hypericum perforatum.</title>
        <authorList>
            <person name="Noviana Z."/>
        </authorList>
    </citation>
    <scope>NUCLEOTIDE SEQUENCE [LARGE SCALE GENOMIC DNA]</scope>
    <source>
        <strain evidence="2 3">R5913</strain>
    </source>
</reference>
<comment type="subcellular location">
    <subcellularLocation>
        <location evidence="1">Cell inner membrane</location>
        <topology evidence="1">Multi-pass membrane protein</topology>
    </subcellularLocation>
</comment>
<evidence type="ECO:0000313" key="3">
    <source>
        <dbReference type="Proteomes" id="UP000326202"/>
    </source>
</evidence>
<dbReference type="Proteomes" id="UP000326202">
    <property type="component" value="Chromosome"/>
</dbReference>
<keyword evidence="1" id="KW-0472">Membrane</keyword>
<protein>
    <recommendedName>
        <fullName evidence="1">Probable queuosine precursor transporter</fullName>
        <shortName evidence="1">Q precursor transporter</shortName>
    </recommendedName>
</protein>
<keyword evidence="1" id="KW-1133">Transmembrane helix</keyword>
<sequence length="236" mass="25724">MGAADKVIRIMQQSGYSPRLLTIAALFVTCLIISNITAVKLISVHGFVMTAANVLFPISYIIGDVLTEVYGYAKARRVIWLGFGCNLVAVLAIYVAGILPGADFWEGQGAWDQILGAAPRILLASFCAYLVGEFLNSYVLAKMKIATNGKYLWTRTIGSTVVGQLADTSIFMTLAFGGILPLGVMMNAAGTEWVSKVGYEILATPFTYLVVAWLKRVEGIDFYDRNTRFNPVLLTD</sequence>
<proteinExistence type="inferred from homology"/>
<gene>
    <name evidence="2" type="ORF">FRZ44_04040</name>
</gene>
<dbReference type="EMBL" id="CP042906">
    <property type="protein sequence ID" value="QEX15124.1"/>
    <property type="molecule type" value="Genomic_DNA"/>
</dbReference>
<dbReference type="GO" id="GO:0022857">
    <property type="term" value="F:transmembrane transporter activity"/>
    <property type="evidence" value="ECO:0007669"/>
    <property type="project" value="UniProtKB-UniRule"/>
</dbReference>
<feature type="transmembrane region" description="Helical" evidence="1">
    <location>
        <begin position="44"/>
        <end position="66"/>
    </location>
</feature>
<feature type="transmembrane region" description="Helical" evidence="1">
    <location>
        <begin position="197"/>
        <end position="214"/>
    </location>
</feature>
<organism evidence="2 3">
    <name type="scientific">Hypericibacter terrae</name>
    <dbReference type="NCBI Taxonomy" id="2602015"/>
    <lineage>
        <taxon>Bacteria</taxon>
        <taxon>Pseudomonadati</taxon>
        <taxon>Pseudomonadota</taxon>
        <taxon>Alphaproteobacteria</taxon>
        <taxon>Rhodospirillales</taxon>
        <taxon>Dongiaceae</taxon>
        <taxon>Hypericibacter</taxon>
    </lineage>
</organism>
<name>A0A5J6MCR3_9PROT</name>
<keyword evidence="1" id="KW-1003">Cell membrane</keyword>
<feature type="transmembrane region" description="Helical" evidence="1">
    <location>
        <begin position="78"/>
        <end position="101"/>
    </location>
</feature>
<keyword evidence="1" id="KW-0813">Transport</keyword>
<comment type="function">
    <text evidence="1">Involved in the import of queuosine (Q) precursors, required for Q precursor salvage.</text>
</comment>
<dbReference type="HAMAP" id="MF_02088">
    <property type="entry name" value="Q_prec_transport"/>
    <property type="match status" value="1"/>
</dbReference>
<feature type="transmembrane region" description="Helical" evidence="1">
    <location>
        <begin position="121"/>
        <end position="141"/>
    </location>
</feature>
<dbReference type="PANTHER" id="PTHR34300">
    <property type="entry name" value="QUEUOSINE PRECURSOR TRANSPORTER-RELATED"/>
    <property type="match status" value="1"/>
</dbReference>
<dbReference type="KEGG" id="htq:FRZ44_04040"/>
<keyword evidence="1" id="KW-0997">Cell inner membrane</keyword>
<dbReference type="InterPro" id="IPR003744">
    <property type="entry name" value="YhhQ"/>
</dbReference>